<keyword evidence="2" id="KW-1133">Transmembrane helix</keyword>
<dbReference type="Proteomes" id="UP001239795">
    <property type="component" value="Unassembled WGS sequence"/>
</dbReference>
<protein>
    <submittedName>
        <fullName evidence="3">Uncharacterized protein</fullName>
    </submittedName>
</protein>
<reference evidence="3 4" key="1">
    <citation type="submission" date="2016-10" db="EMBL/GenBank/DDBJ databases">
        <title>The genome sequence of Colletotrichum fioriniae PJ7.</title>
        <authorList>
            <person name="Baroncelli R."/>
        </authorList>
    </citation>
    <scope>NUCLEOTIDE SEQUENCE [LARGE SCALE GENOMIC DNA]</scope>
    <source>
        <strain evidence="3">Col 31</strain>
    </source>
</reference>
<evidence type="ECO:0000256" key="1">
    <source>
        <dbReference type="SAM" id="MobiDB-lite"/>
    </source>
</evidence>
<accession>A0AAI9UVT2</accession>
<sequence>TGYFTAAKSFHEKSSRLVSETWHASLRILDRYPTGSTEPIALGLTVHPSNWNNMVGLSMNRRRGPPPKLRLDIPQDQDQVQDPEQHQERAVKSPGPLTPNRPLIGSEIPMLPAPERTTTTSTHVPLASNGPADTLPQIPTTTQPAVLPSSSAPPRAITPPSTPISSAPPKSPTLRPSVSISKTTVFITTTKPQISVIPSPTNTVFVTAAPQTITVTAPSVPLPSNDLNGDSGSKPQPQPQPSAIGSTQGVSFTSGSGVAVLGVLGGIAAASILAMAGLIFWRKRKNRNSMGSGGILTGKSQ</sequence>
<proteinExistence type="predicted"/>
<feature type="region of interest" description="Disordered" evidence="1">
    <location>
        <begin position="216"/>
        <end position="249"/>
    </location>
</feature>
<keyword evidence="2" id="KW-0812">Transmembrane</keyword>
<keyword evidence="4" id="KW-1185">Reference proteome</keyword>
<name>A0AAI9UVT2_9PEZI</name>
<feature type="non-terminal residue" evidence="3">
    <location>
        <position position="1"/>
    </location>
</feature>
<feature type="transmembrane region" description="Helical" evidence="2">
    <location>
        <begin position="258"/>
        <end position="281"/>
    </location>
</feature>
<dbReference type="EMBL" id="MLGG01000004">
    <property type="protein sequence ID" value="KAK1465704.1"/>
    <property type="molecule type" value="Genomic_DNA"/>
</dbReference>
<dbReference type="AlphaFoldDB" id="A0AAI9UVT2"/>
<feature type="compositionally biased region" description="Polar residues" evidence="1">
    <location>
        <begin position="225"/>
        <end position="234"/>
    </location>
</feature>
<feature type="region of interest" description="Disordered" evidence="1">
    <location>
        <begin position="58"/>
        <end position="177"/>
    </location>
</feature>
<keyword evidence="2" id="KW-0472">Membrane</keyword>
<organism evidence="3 4">
    <name type="scientific">Colletotrichum melonis</name>
    <dbReference type="NCBI Taxonomy" id="1209925"/>
    <lineage>
        <taxon>Eukaryota</taxon>
        <taxon>Fungi</taxon>
        <taxon>Dikarya</taxon>
        <taxon>Ascomycota</taxon>
        <taxon>Pezizomycotina</taxon>
        <taxon>Sordariomycetes</taxon>
        <taxon>Hypocreomycetidae</taxon>
        <taxon>Glomerellales</taxon>
        <taxon>Glomerellaceae</taxon>
        <taxon>Colletotrichum</taxon>
        <taxon>Colletotrichum acutatum species complex</taxon>
    </lineage>
</organism>
<evidence type="ECO:0000313" key="3">
    <source>
        <dbReference type="EMBL" id="KAK1465704.1"/>
    </source>
</evidence>
<gene>
    <name evidence="3" type="ORF">CMEL01_11696</name>
</gene>
<feature type="compositionally biased region" description="Low complexity" evidence="1">
    <location>
        <begin position="72"/>
        <end position="82"/>
    </location>
</feature>
<comment type="caution">
    <text evidence="3">The sequence shown here is derived from an EMBL/GenBank/DDBJ whole genome shotgun (WGS) entry which is preliminary data.</text>
</comment>
<evidence type="ECO:0000313" key="4">
    <source>
        <dbReference type="Proteomes" id="UP001239795"/>
    </source>
</evidence>
<evidence type="ECO:0000256" key="2">
    <source>
        <dbReference type="SAM" id="Phobius"/>
    </source>
</evidence>